<dbReference type="Gene3D" id="1.25.40.20">
    <property type="entry name" value="Ankyrin repeat-containing domain"/>
    <property type="match status" value="1"/>
</dbReference>
<evidence type="ECO:0008006" key="3">
    <source>
        <dbReference type="Google" id="ProtNLM"/>
    </source>
</evidence>
<name>A0AAF1C4D6_9MICO</name>
<proteinExistence type="predicted"/>
<dbReference type="InterPro" id="IPR036770">
    <property type="entry name" value="Ankyrin_rpt-contain_sf"/>
</dbReference>
<dbReference type="RefSeq" id="WP_319157688.1">
    <property type="nucleotide sequence ID" value="NZ_CP138359.1"/>
</dbReference>
<evidence type="ECO:0000313" key="2">
    <source>
        <dbReference type="Proteomes" id="UP001304340"/>
    </source>
</evidence>
<reference evidence="2" key="1">
    <citation type="submission" date="2023-11" db="EMBL/GenBank/DDBJ databases">
        <authorList>
            <person name="Helweg L.P."/>
            <person name="Kiel A."/>
            <person name="Hitz F."/>
            <person name="Ruckert-Reed C."/>
            <person name="Busche T."/>
            <person name="Kaltschmidt B."/>
            <person name="Kaltschmidt C."/>
        </authorList>
    </citation>
    <scope>NUCLEOTIDE SEQUENCE [LARGE SCALE GENOMIC DNA]</scope>
    <source>
        <strain evidence="2">4.1</strain>
    </source>
</reference>
<dbReference type="EMBL" id="CP138359">
    <property type="protein sequence ID" value="WPF82353.1"/>
    <property type="molecule type" value="Genomic_DNA"/>
</dbReference>
<sequence>MAEVDEAAEYWDARKFFEQFGPRIMDPTTALRGAVSNEDLQARVVIAGQCLLDGADVTRVFGSERVSVVHVLLGQLSHDFEREPELLREILIAGADVNGVSTRWGTPLQTLAGTAKFTDEELAPFYDVFFARPDLDLLKRGYRGWSTLEMVRRNGPRRAGLLARVEQYLTERGIVLPERDV</sequence>
<dbReference type="AlphaFoldDB" id="A0AAF1C4D6"/>
<accession>A0AAF1C4D6</accession>
<dbReference type="KEGG" id="sbil:SANBI_003707"/>
<evidence type="ECO:0000313" key="1">
    <source>
        <dbReference type="EMBL" id="WPF82353.1"/>
    </source>
</evidence>
<dbReference type="Proteomes" id="UP001304340">
    <property type="component" value="Chromosome"/>
</dbReference>
<organism evidence="1 2">
    <name type="scientific">Sanguibacter biliveldensis</name>
    <dbReference type="NCBI Taxonomy" id="3030830"/>
    <lineage>
        <taxon>Bacteria</taxon>
        <taxon>Bacillati</taxon>
        <taxon>Actinomycetota</taxon>
        <taxon>Actinomycetes</taxon>
        <taxon>Micrococcales</taxon>
        <taxon>Sanguibacteraceae</taxon>
        <taxon>Sanguibacter</taxon>
    </lineage>
</organism>
<keyword evidence="2" id="KW-1185">Reference proteome</keyword>
<protein>
    <recommendedName>
        <fullName evidence="3">Ankyrin repeat domain-containing protein</fullName>
    </recommendedName>
</protein>
<gene>
    <name evidence="1" type="ORF">SANBI_003707</name>
</gene>